<protein>
    <submittedName>
        <fullName evidence="1">Uncharacterized protein</fullName>
    </submittedName>
</protein>
<organism evidence="1">
    <name type="scientific">uncultured Chloroflexia bacterium</name>
    <dbReference type="NCBI Taxonomy" id="1672391"/>
    <lineage>
        <taxon>Bacteria</taxon>
        <taxon>Bacillati</taxon>
        <taxon>Chloroflexota</taxon>
        <taxon>Chloroflexia</taxon>
        <taxon>environmental samples</taxon>
    </lineage>
</organism>
<proteinExistence type="predicted"/>
<name>A0A6J4NLJ9_9CHLR</name>
<evidence type="ECO:0000313" key="1">
    <source>
        <dbReference type="EMBL" id="CAA9390938.1"/>
    </source>
</evidence>
<dbReference type="AlphaFoldDB" id="A0A6J4NLJ9"/>
<accession>A0A6J4NLJ9</accession>
<gene>
    <name evidence="1" type="ORF">AVDCRST_MAG93-9731</name>
</gene>
<sequence length="43" mass="4886">MKSEHTHKRTTSVNYAFGTYQDSMSVLPKSTLYICSLRFTGVV</sequence>
<reference evidence="1" key="1">
    <citation type="submission" date="2020-02" db="EMBL/GenBank/DDBJ databases">
        <authorList>
            <person name="Meier V. D."/>
        </authorList>
    </citation>
    <scope>NUCLEOTIDE SEQUENCE</scope>
    <source>
        <strain evidence="1">AVDCRST_MAG93</strain>
    </source>
</reference>
<dbReference type="EMBL" id="CADCTR010003264">
    <property type="protein sequence ID" value="CAA9390938.1"/>
    <property type="molecule type" value="Genomic_DNA"/>
</dbReference>